<evidence type="ECO:0000313" key="3">
    <source>
        <dbReference type="Proteomes" id="UP000318833"/>
    </source>
</evidence>
<feature type="non-terminal residue" evidence="2">
    <location>
        <position position="1"/>
    </location>
</feature>
<dbReference type="Pfam" id="PF22483">
    <property type="entry name" value="Mu-transpos_C_2"/>
    <property type="match status" value="1"/>
</dbReference>
<evidence type="ECO:0000313" key="2">
    <source>
        <dbReference type="EMBL" id="TSD99380.1"/>
    </source>
</evidence>
<comment type="caution">
    <text evidence="2">The sequence shown here is derived from an EMBL/GenBank/DDBJ whole genome shotgun (WGS) entry which is preliminary data.</text>
</comment>
<dbReference type="AlphaFoldDB" id="A0A554V2X2"/>
<keyword evidence="3" id="KW-1185">Reference proteome</keyword>
<dbReference type="EMBL" id="VLNR01000242">
    <property type="protein sequence ID" value="TSD99380.1"/>
    <property type="molecule type" value="Genomic_DNA"/>
</dbReference>
<organism evidence="2 3">
    <name type="scientific">Aquimarina algiphila</name>
    <dbReference type="NCBI Taxonomy" id="2047982"/>
    <lineage>
        <taxon>Bacteria</taxon>
        <taxon>Pseudomonadati</taxon>
        <taxon>Bacteroidota</taxon>
        <taxon>Flavobacteriia</taxon>
        <taxon>Flavobacteriales</taxon>
        <taxon>Flavobacteriaceae</taxon>
        <taxon>Aquimarina</taxon>
    </lineage>
</organism>
<sequence length="87" mass="10528">LELFESIEKQELTALPVESYRLRQYVMGTVYKTSHIYISKDKHYYSVPYNYIGKKVRIIYTKDTVEIYLKQKRIALHKRGLKRYGYT</sequence>
<feature type="non-terminal residue" evidence="2">
    <location>
        <position position="87"/>
    </location>
</feature>
<evidence type="ECO:0000259" key="1">
    <source>
        <dbReference type="Pfam" id="PF22483"/>
    </source>
</evidence>
<protein>
    <submittedName>
        <fullName evidence="2">IS21 family transposase</fullName>
    </submittedName>
</protein>
<reference evidence="2 3" key="1">
    <citation type="submission" date="2019-07" db="EMBL/GenBank/DDBJ databases">
        <title>The draft genome sequence of Aquimarina algiphila M91.</title>
        <authorList>
            <person name="Meng X."/>
        </authorList>
    </citation>
    <scope>NUCLEOTIDE SEQUENCE [LARGE SCALE GENOMIC DNA]</scope>
    <source>
        <strain evidence="2 3">M91</strain>
    </source>
</reference>
<name>A0A554V2X2_9FLAO</name>
<dbReference type="Proteomes" id="UP000318833">
    <property type="component" value="Unassembled WGS sequence"/>
</dbReference>
<dbReference type="RefSeq" id="WP_420885156.1">
    <property type="nucleotide sequence ID" value="NZ_VLNR01000242.1"/>
</dbReference>
<proteinExistence type="predicted"/>
<accession>A0A554V2X2</accession>
<feature type="domain" description="Transposase for insertion sequence element IS21-like C-terminal" evidence="1">
    <location>
        <begin position="15"/>
        <end position="84"/>
    </location>
</feature>
<gene>
    <name evidence="2" type="ORF">FOF46_31195</name>
</gene>
<dbReference type="InterPro" id="IPR054353">
    <property type="entry name" value="IstA-like_C"/>
</dbReference>